<protein>
    <submittedName>
        <fullName evidence="1">Uncharacterized protein</fullName>
    </submittedName>
</protein>
<organism evidence="1 2">
    <name type="scientific">[Emmonsia] crescens</name>
    <dbReference type="NCBI Taxonomy" id="73230"/>
    <lineage>
        <taxon>Eukaryota</taxon>
        <taxon>Fungi</taxon>
        <taxon>Dikarya</taxon>
        <taxon>Ascomycota</taxon>
        <taxon>Pezizomycotina</taxon>
        <taxon>Eurotiomycetes</taxon>
        <taxon>Eurotiomycetidae</taxon>
        <taxon>Onygenales</taxon>
        <taxon>Ajellomycetaceae</taxon>
        <taxon>Emergomyces</taxon>
    </lineage>
</organism>
<name>A0A2B7Z681_9EURO</name>
<comment type="caution">
    <text evidence="1">The sequence shown here is derived from an EMBL/GenBank/DDBJ whole genome shotgun (WGS) entry which is preliminary data.</text>
</comment>
<dbReference type="VEuPathDB" id="FungiDB:EMCG_09523"/>
<evidence type="ECO:0000313" key="1">
    <source>
        <dbReference type="EMBL" id="PGH29406.1"/>
    </source>
</evidence>
<dbReference type="AlphaFoldDB" id="A0A2B7Z681"/>
<proteinExistence type="predicted"/>
<reference evidence="1 2" key="1">
    <citation type="submission" date="2017-10" db="EMBL/GenBank/DDBJ databases">
        <title>Comparative genomics in systemic dimorphic fungi from Ajellomycetaceae.</title>
        <authorList>
            <person name="Munoz J.F."/>
            <person name="Mcewen J.G."/>
            <person name="Clay O.K."/>
            <person name="Cuomo C.A."/>
        </authorList>
    </citation>
    <scope>NUCLEOTIDE SEQUENCE [LARGE SCALE GENOMIC DNA]</scope>
    <source>
        <strain evidence="1 2">UAMH4076</strain>
    </source>
</reference>
<evidence type="ECO:0000313" key="2">
    <source>
        <dbReference type="Proteomes" id="UP000226031"/>
    </source>
</evidence>
<dbReference type="Proteomes" id="UP000226031">
    <property type="component" value="Unassembled WGS sequence"/>
</dbReference>
<gene>
    <name evidence="1" type="ORF">GX50_07844</name>
</gene>
<dbReference type="EMBL" id="PDND01000245">
    <property type="protein sequence ID" value="PGH29406.1"/>
    <property type="molecule type" value="Genomic_DNA"/>
</dbReference>
<keyword evidence="2" id="KW-1185">Reference proteome</keyword>
<accession>A0A2B7Z681</accession>
<sequence length="623" mass="71185">MASNQNPGPNLTDAPVVFNAPETTQVTSKLGLLPIELQRKILDNVSRRDILNVAQVKAMSYAARLSIYTTVSLRLAQHEDFGRDINQFMAAGPHNMSLVQNLSILNSKRRRGRGTLGMDEPPHRFDRSGEWKQSGLFTEYANRFNQAMRILFARIPNLRTVRWFHLFKMDYETFAFLFATYVDTLMGIETYTLTGDEVPILPGQPNLTQFPRLRIALYAFQTSGQNKTLNPSVVSLFARLTQRLSHLVLGDERLVRRVDNTAATRSDPPYVQLSVYEILRPLARAPANFDNFSKLDVIGMDITPPPNQPVPLRPAFDLYNLRRLSLVSCVGTEGLLDILSMPAPHAIFPYVFTRMRLKEFCIRYEGPTPELKAALERFLTSFTGLELLSVLLDDEPENEMIDHTGFMVAHGQTLKVLVWEVRKLNRHERPFGLEDPVGDKPAFIELLSETCPNLRELGVVLNMRLLYQRGRAVDRISSHRPFAMLRLPHLKTLHCRESFVTKGRLLSTAFVLNATKAIATSFLDWAFHSHGCSSPLELLAVGPLTFRDRWIHNHYSQDYTENPDVGPMFYDVGTYPDNLTGIAHRLNPLLKMRQPHLDIVLDDVEIIKQDYKHTRVFDSYWLR</sequence>